<proteinExistence type="predicted"/>
<evidence type="ECO:0000313" key="1">
    <source>
        <dbReference type="EMBL" id="KAJ8960127.1"/>
    </source>
</evidence>
<dbReference type="AlphaFoldDB" id="A0AAV8Z850"/>
<sequence length="120" mass="13393">MGVDQELAQKFLVVEVLSGCGDKTRTQKKVCEIFNTKYPNRRISQSTASSKVFGALQVAQMGDGETSLHRLANLSILARTHPPSYTYMLMLIRKCTEYGEFLNSAVDPSLSPDRVYPSLF</sequence>
<keyword evidence="2" id="KW-1185">Reference proteome</keyword>
<evidence type="ECO:0008006" key="3">
    <source>
        <dbReference type="Google" id="ProtNLM"/>
    </source>
</evidence>
<accession>A0AAV8Z850</accession>
<comment type="caution">
    <text evidence="1">The sequence shown here is derived from an EMBL/GenBank/DDBJ whole genome shotgun (WGS) entry which is preliminary data.</text>
</comment>
<protein>
    <recommendedName>
        <fullName evidence="3">DUF4817 domain-containing protein</fullName>
    </recommendedName>
</protein>
<organism evidence="1 2">
    <name type="scientific">Aromia moschata</name>
    <dbReference type="NCBI Taxonomy" id="1265417"/>
    <lineage>
        <taxon>Eukaryota</taxon>
        <taxon>Metazoa</taxon>
        <taxon>Ecdysozoa</taxon>
        <taxon>Arthropoda</taxon>
        <taxon>Hexapoda</taxon>
        <taxon>Insecta</taxon>
        <taxon>Pterygota</taxon>
        <taxon>Neoptera</taxon>
        <taxon>Endopterygota</taxon>
        <taxon>Coleoptera</taxon>
        <taxon>Polyphaga</taxon>
        <taxon>Cucujiformia</taxon>
        <taxon>Chrysomeloidea</taxon>
        <taxon>Cerambycidae</taxon>
        <taxon>Cerambycinae</taxon>
        <taxon>Callichromatini</taxon>
        <taxon>Aromia</taxon>
    </lineage>
</organism>
<reference evidence="1" key="1">
    <citation type="journal article" date="2023" name="Insect Mol. Biol.">
        <title>Genome sequencing provides insights into the evolution of gene families encoding plant cell wall-degrading enzymes in longhorned beetles.</title>
        <authorList>
            <person name="Shin N.R."/>
            <person name="Okamura Y."/>
            <person name="Kirsch R."/>
            <person name="Pauchet Y."/>
        </authorList>
    </citation>
    <scope>NUCLEOTIDE SEQUENCE</scope>
    <source>
        <strain evidence="1">AMC_N1</strain>
    </source>
</reference>
<dbReference type="EMBL" id="JAPWTK010000009">
    <property type="protein sequence ID" value="KAJ8960127.1"/>
    <property type="molecule type" value="Genomic_DNA"/>
</dbReference>
<evidence type="ECO:0000313" key="2">
    <source>
        <dbReference type="Proteomes" id="UP001162162"/>
    </source>
</evidence>
<name>A0AAV8Z850_9CUCU</name>
<dbReference type="Proteomes" id="UP001162162">
    <property type="component" value="Unassembled WGS sequence"/>
</dbReference>
<gene>
    <name evidence="1" type="ORF">NQ318_003846</name>
</gene>